<sequence length="106" mass="12652">MYTDSDNYEEEEEQLFTREMYLGSTPEGIEDVNSDGELINYESYANRAYKEMKWQMYGEIAPEKLMFDSSEECEAPIILKRSTSQEKERQNNYNGTRYNQTRSRKK</sequence>
<dbReference type="AlphaFoldDB" id="A0A9P6GX59"/>
<comment type="caution">
    <text evidence="2">The sequence shown here is derived from an EMBL/GenBank/DDBJ whole genome shotgun (WGS) entry which is preliminary data.</text>
</comment>
<evidence type="ECO:0000313" key="2">
    <source>
        <dbReference type="EMBL" id="KAF9762185.1"/>
    </source>
</evidence>
<feature type="compositionally biased region" description="Polar residues" evidence="1">
    <location>
        <begin position="91"/>
        <end position="106"/>
    </location>
</feature>
<accession>A0A9P6GX59</accession>
<evidence type="ECO:0000313" key="3">
    <source>
        <dbReference type="Proteomes" id="UP000740883"/>
    </source>
</evidence>
<feature type="region of interest" description="Disordered" evidence="1">
    <location>
        <begin position="77"/>
        <end position="106"/>
    </location>
</feature>
<reference evidence="2 3" key="1">
    <citation type="journal article" date="2020" name="Genome Biol. Evol.">
        <title>Comparative genomics of strictly vertically transmitted, feminizing microsporidia endosymbionts of amphipod crustaceans.</title>
        <authorList>
            <person name="Cormier A."/>
            <person name="Chebbi M.A."/>
            <person name="Giraud I."/>
            <person name="Wattier R."/>
            <person name="Teixeira M."/>
            <person name="Gilbert C."/>
            <person name="Rigaud T."/>
            <person name="Cordaux R."/>
        </authorList>
    </citation>
    <scope>NUCLEOTIDE SEQUENCE [LARGE SCALE GENOMIC DNA]</scope>
    <source>
        <strain evidence="2 3">Ou3-Ou53</strain>
    </source>
</reference>
<protein>
    <submittedName>
        <fullName evidence="2">Uncharacterized protein</fullName>
    </submittedName>
</protein>
<name>A0A9P6GX59_9MICR</name>
<dbReference type="Proteomes" id="UP000740883">
    <property type="component" value="Unassembled WGS sequence"/>
</dbReference>
<keyword evidence="3" id="KW-1185">Reference proteome</keyword>
<dbReference type="EMBL" id="SBJO01000203">
    <property type="protein sequence ID" value="KAF9762185.1"/>
    <property type="molecule type" value="Genomic_DNA"/>
</dbReference>
<organism evidence="2 3">
    <name type="scientific">Nosema granulosis</name>
    <dbReference type="NCBI Taxonomy" id="83296"/>
    <lineage>
        <taxon>Eukaryota</taxon>
        <taxon>Fungi</taxon>
        <taxon>Fungi incertae sedis</taxon>
        <taxon>Microsporidia</taxon>
        <taxon>Nosematidae</taxon>
        <taxon>Nosema</taxon>
    </lineage>
</organism>
<gene>
    <name evidence="2" type="ORF">NGRA_2179</name>
</gene>
<proteinExistence type="predicted"/>
<evidence type="ECO:0000256" key="1">
    <source>
        <dbReference type="SAM" id="MobiDB-lite"/>
    </source>
</evidence>